<dbReference type="RefSeq" id="WP_212773064.1">
    <property type="nucleotide sequence ID" value="NZ_AP024601.1"/>
</dbReference>
<evidence type="ECO:0000259" key="10">
    <source>
        <dbReference type="PROSITE" id="PS50893"/>
    </source>
</evidence>
<dbReference type="PROSITE" id="PS00211">
    <property type="entry name" value="ABC_TRANSPORTER_1"/>
    <property type="match status" value="1"/>
</dbReference>
<feature type="transmembrane region" description="Helical" evidence="9">
    <location>
        <begin position="262"/>
        <end position="282"/>
    </location>
</feature>
<dbReference type="GO" id="GO:0005886">
    <property type="term" value="C:plasma membrane"/>
    <property type="evidence" value="ECO:0007669"/>
    <property type="project" value="UniProtKB-SubCell"/>
</dbReference>
<dbReference type="GO" id="GO:0016887">
    <property type="term" value="F:ATP hydrolysis activity"/>
    <property type="evidence" value="ECO:0007669"/>
    <property type="project" value="InterPro"/>
</dbReference>
<dbReference type="EMBL" id="AP024601">
    <property type="protein sequence ID" value="BCU82759.1"/>
    <property type="molecule type" value="Genomic_DNA"/>
</dbReference>
<dbReference type="InterPro" id="IPR036640">
    <property type="entry name" value="ABC1_TM_sf"/>
</dbReference>
<dbReference type="Gene3D" id="3.40.50.300">
    <property type="entry name" value="P-loop containing nucleotide triphosphate hydrolases"/>
    <property type="match status" value="1"/>
</dbReference>
<keyword evidence="7 9" id="KW-1133">Transmembrane helix</keyword>
<evidence type="ECO:0000259" key="11">
    <source>
        <dbReference type="PROSITE" id="PS50929"/>
    </source>
</evidence>
<evidence type="ECO:0000256" key="2">
    <source>
        <dbReference type="ARBA" id="ARBA00022448"/>
    </source>
</evidence>
<dbReference type="NCBIfam" id="TIGR02868">
    <property type="entry name" value="CydC"/>
    <property type="match status" value="1"/>
</dbReference>
<dbReference type="Pfam" id="PF00664">
    <property type="entry name" value="ABC_membrane"/>
    <property type="match status" value="1"/>
</dbReference>
<dbReference type="PROSITE" id="PS50929">
    <property type="entry name" value="ABC_TM1F"/>
    <property type="match status" value="1"/>
</dbReference>
<dbReference type="SMART" id="SM00382">
    <property type="entry name" value="AAA"/>
    <property type="match status" value="1"/>
</dbReference>
<dbReference type="GO" id="GO:0045454">
    <property type="term" value="P:cell redox homeostasis"/>
    <property type="evidence" value="ECO:0007669"/>
    <property type="project" value="InterPro"/>
</dbReference>
<evidence type="ECO:0000256" key="4">
    <source>
        <dbReference type="ARBA" id="ARBA00022692"/>
    </source>
</evidence>
<keyword evidence="4 9" id="KW-0812">Transmembrane</keyword>
<feature type="transmembrane region" description="Helical" evidence="9">
    <location>
        <begin position="42"/>
        <end position="63"/>
    </location>
</feature>
<dbReference type="InterPro" id="IPR017871">
    <property type="entry name" value="ABC_transporter-like_CS"/>
</dbReference>
<evidence type="ECO:0000256" key="1">
    <source>
        <dbReference type="ARBA" id="ARBA00004651"/>
    </source>
</evidence>
<keyword evidence="13" id="KW-1185">Reference proteome</keyword>
<dbReference type="InterPro" id="IPR027417">
    <property type="entry name" value="P-loop_NTPase"/>
</dbReference>
<keyword evidence="5" id="KW-0547">Nucleotide-binding</keyword>
<accession>A0A8D5UGM2</accession>
<proteinExistence type="predicted"/>
<evidence type="ECO:0000256" key="3">
    <source>
        <dbReference type="ARBA" id="ARBA00022475"/>
    </source>
</evidence>
<organism evidence="12 13">
    <name type="scientific">Polycladomyces abyssicola</name>
    <dbReference type="NCBI Taxonomy" id="1125966"/>
    <lineage>
        <taxon>Bacteria</taxon>
        <taxon>Bacillati</taxon>
        <taxon>Bacillota</taxon>
        <taxon>Bacilli</taxon>
        <taxon>Bacillales</taxon>
        <taxon>Thermoactinomycetaceae</taxon>
        <taxon>Polycladomyces</taxon>
    </lineage>
</organism>
<feature type="transmembrane region" description="Helical" evidence="9">
    <location>
        <begin position="179"/>
        <end position="202"/>
    </location>
</feature>
<feature type="domain" description="ABC transmembrane type-1" evidence="11">
    <location>
        <begin position="40"/>
        <end position="323"/>
    </location>
</feature>
<dbReference type="InterPro" id="IPR011527">
    <property type="entry name" value="ABC1_TM_dom"/>
</dbReference>
<dbReference type="GO" id="GO:0005524">
    <property type="term" value="F:ATP binding"/>
    <property type="evidence" value="ECO:0007669"/>
    <property type="project" value="UniProtKB-KW"/>
</dbReference>
<dbReference type="PROSITE" id="PS50893">
    <property type="entry name" value="ABC_TRANSPORTER_2"/>
    <property type="match status" value="1"/>
</dbReference>
<evidence type="ECO:0000313" key="13">
    <source>
        <dbReference type="Proteomes" id="UP000677436"/>
    </source>
</evidence>
<dbReference type="InterPro" id="IPR003439">
    <property type="entry name" value="ABC_transporter-like_ATP-bd"/>
</dbReference>
<dbReference type="InterPro" id="IPR014223">
    <property type="entry name" value="ABC_CydC/D"/>
</dbReference>
<dbReference type="CDD" id="cd18585">
    <property type="entry name" value="ABC_6TM_CydC"/>
    <property type="match status" value="1"/>
</dbReference>
<dbReference type="GO" id="GO:0034040">
    <property type="term" value="F:ATPase-coupled lipid transmembrane transporter activity"/>
    <property type="evidence" value="ECO:0007669"/>
    <property type="project" value="TreeGrafter"/>
</dbReference>
<reference evidence="12" key="2">
    <citation type="journal article" date="2021" name="Microbiol. Resour. Announc.">
        <title>Complete Genome Sequence of Polycladomyces abyssicola JIR-001T, Isolated from Hemipelagic Sediment in Deep Seawater.</title>
        <authorList>
            <person name="Tsubouchi T."/>
            <person name="Kaneko Y."/>
        </authorList>
    </citation>
    <scope>NUCLEOTIDE SEQUENCE</scope>
    <source>
        <strain evidence="12">JIR-001</strain>
    </source>
</reference>
<gene>
    <name evidence="12" type="ORF">JIR001_25420</name>
</gene>
<feature type="domain" description="ABC transporter" evidence="10">
    <location>
        <begin position="355"/>
        <end position="590"/>
    </location>
</feature>
<dbReference type="Gene3D" id="1.20.1560.10">
    <property type="entry name" value="ABC transporter type 1, transmembrane domain"/>
    <property type="match status" value="1"/>
</dbReference>
<feature type="transmembrane region" description="Helical" evidence="9">
    <location>
        <begin position="69"/>
        <end position="88"/>
    </location>
</feature>
<feature type="transmembrane region" description="Helical" evidence="9">
    <location>
        <begin position="294"/>
        <end position="312"/>
    </location>
</feature>
<keyword evidence="6" id="KW-0067">ATP-binding</keyword>
<dbReference type="SUPFAM" id="SSF52540">
    <property type="entry name" value="P-loop containing nucleoside triphosphate hydrolases"/>
    <property type="match status" value="1"/>
</dbReference>
<evidence type="ECO:0000256" key="8">
    <source>
        <dbReference type="ARBA" id="ARBA00023136"/>
    </source>
</evidence>
<dbReference type="Pfam" id="PF00005">
    <property type="entry name" value="ABC_tran"/>
    <property type="match status" value="1"/>
</dbReference>
<evidence type="ECO:0000256" key="5">
    <source>
        <dbReference type="ARBA" id="ARBA00022741"/>
    </source>
</evidence>
<dbReference type="Proteomes" id="UP000677436">
    <property type="component" value="Chromosome"/>
</dbReference>
<dbReference type="PANTHER" id="PTHR24221:SF653">
    <property type="entry name" value="TRANSPORT ATP-BINDING PROTEIN CYDC"/>
    <property type="match status" value="1"/>
</dbReference>
<keyword evidence="2" id="KW-0813">Transport</keyword>
<evidence type="ECO:0000256" key="6">
    <source>
        <dbReference type="ARBA" id="ARBA00022840"/>
    </source>
</evidence>
<protein>
    <submittedName>
        <fullName evidence="12">Thiol reductant ABC exporter subunit CydC</fullName>
    </submittedName>
</protein>
<dbReference type="InterPro" id="IPR039421">
    <property type="entry name" value="Type_1_exporter"/>
</dbReference>
<dbReference type="GO" id="GO:0034775">
    <property type="term" value="P:glutathione transmembrane transport"/>
    <property type="evidence" value="ECO:0007669"/>
    <property type="project" value="InterPro"/>
</dbReference>
<name>A0A8D5UGM2_9BACL</name>
<feature type="transmembrane region" description="Helical" evidence="9">
    <location>
        <begin position="150"/>
        <end position="173"/>
    </location>
</feature>
<dbReference type="AlphaFoldDB" id="A0A8D5UGM2"/>
<dbReference type="SUPFAM" id="SSF90123">
    <property type="entry name" value="ABC transporter transmembrane region"/>
    <property type="match status" value="1"/>
</dbReference>
<evidence type="ECO:0000313" key="12">
    <source>
        <dbReference type="EMBL" id="BCU82759.1"/>
    </source>
</evidence>
<evidence type="ECO:0000256" key="7">
    <source>
        <dbReference type="ARBA" id="ARBA00022989"/>
    </source>
</evidence>
<dbReference type="PANTHER" id="PTHR24221">
    <property type="entry name" value="ATP-BINDING CASSETTE SUB-FAMILY B"/>
    <property type="match status" value="1"/>
</dbReference>
<dbReference type="KEGG" id="pabs:JIR001_25420"/>
<comment type="subcellular location">
    <subcellularLocation>
        <location evidence="1">Cell membrane</location>
        <topology evidence="1">Multi-pass membrane protein</topology>
    </subcellularLocation>
</comment>
<evidence type="ECO:0000256" key="9">
    <source>
        <dbReference type="SAM" id="Phobius"/>
    </source>
</evidence>
<sequence length="603" mass="68153">MSRPVIQRMTPKNRQVQLSLWRVIVRLFQFQRPFPWRFTLSILLRFCTVGANIGLMATSGYLISKAALHPATILLLWMPIVGVRFFGLSRAVFRYTERYFSHDLTFRILRQIRVWLYRRIEPLVPMMWQGRYSGDVLASAIGDIDTLQNFYLRAIAPLLVALLVMGLGFVLMAPFGGDLVLALFAGLVTAAAGIPLLTHFLARRAGAESVQARARMQTKLVDTIQGMADVLAYNLETKVMQEWEREQRIWTRRQLRLAHVDGLGNGLLFISSHFTMWVVLWLGIEHVQSGRMDGVYLAMLVLTALAVFEAVMPLPTAFKQLGECIEAGRRMFRLTDQTPPVLEQHCSQLPRSADLRVRNVSFLYHGSERKILTGISFDLPQGKHMALVGASGAGKSTLFRLLLRLWEPTNGQIELGGVNLRDVEPEAVRRWFSLIEQKTYLFHESAADNLRLGHPTATLTELQDAASKSQIDQVLLKLPDGYDTLLGELGARLSGGERQRLALARALLKEAPILLLDEPTTGLDAIVEQRFMKTLRMVAAGRSVLLITHRISGLESFDEILVLKDGRIAERGTHMELLNLRGIYRAMWEVERDRLHANVESNR</sequence>
<dbReference type="FunFam" id="3.40.50.300:FF:000221">
    <property type="entry name" value="Multidrug ABC transporter ATP-binding protein"/>
    <property type="match status" value="1"/>
</dbReference>
<keyword evidence="3" id="KW-1003">Cell membrane</keyword>
<dbReference type="GO" id="GO:0140359">
    <property type="term" value="F:ABC-type transporter activity"/>
    <property type="evidence" value="ECO:0007669"/>
    <property type="project" value="InterPro"/>
</dbReference>
<dbReference type="InterPro" id="IPR003593">
    <property type="entry name" value="AAA+_ATPase"/>
</dbReference>
<reference evidence="12" key="1">
    <citation type="journal article" date="2013" name="Int. J. Syst. Evol. Microbiol.">
        <title>Polycladomyces abyssicola gen. nov., sp. nov., a thermophilic filamentous bacterium isolated from hemipelagic sediment.</title>
        <authorList>
            <person name="Tsubouchi T."/>
            <person name="Shimane Y."/>
            <person name="Mori K."/>
            <person name="Usui K."/>
            <person name="Hiraki T."/>
            <person name="Tame A."/>
            <person name="Uematsu K."/>
            <person name="Maruyama T."/>
            <person name="Hatada Y."/>
        </authorList>
    </citation>
    <scope>NUCLEOTIDE SEQUENCE</scope>
    <source>
        <strain evidence="12">JIR-001</strain>
    </source>
</reference>
<keyword evidence="8 9" id="KW-0472">Membrane</keyword>